<accession>A0ABQ9NHW5</accession>
<keyword evidence="2" id="KW-1185">Reference proteome</keyword>
<name>A0ABQ9NHW5_HEVBR</name>
<dbReference type="Proteomes" id="UP001174677">
    <property type="component" value="Chromosome 1"/>
</dbReference>
<proteinExistence type="predicted"/>
<protein>
    <submittedName>
        <fullName evidence="1">Uncharacterized protein</fullName>
    </submittedName>
</protein>
<feature type="non-terminal residue" evidence="1">
    <location>
        <position position="1"/>
    </location>
</feature>
<feature type="non-terminal residue" evidence="1">
    <location>
        <position position="74"/>
    </location>
</feature>
<organism evidence="1 2">
    <name type="scientific">Hevea brasiliensis</name>
    <name type="common">Para rubber tree</name>
    <name type="synonym">Siphonia brasiliensis</name>
    <dbReference type="NCBI Taxonomy" id="3981"/>
    <lineage>
        <taxon>Eukaryota</taxon>
        <taxon>Viridiplantae</taxon>
        <taxon>Streptophyta</taxon>
        <taxon>Embryophyta</taxon>
        <taxon>Tracheophyta</taxon>
        <taxon>Spermatophyta</taxon>
        <taxon>Magnoliopsida</taxon>
        <taxon>eudicotyledons</taxon>
        <taxon>Gunneridae</taxon>
        <taxon>Pentapetalae</taxon>
        <taxon>rosids</taxon>
        <taxon>fabids</taxon>
        <taxon>Malpighiales</taxon>
        <taxon>Euphorbiaceae</taxon>
        <taxon>Crotonoideae</taxon>
        <taxon>Micrandreae</taxon>
        <taxon>Hevea</taxon>
    </lineage>
</organism>
<dbReference type="EMBL" id="JARPOI010000001">
    <property type="protein sequence ID" value="KAJ9190164.1"/>
    <property type="molecule type" value="Genomic_DNA"/>
</dbReference>
<comment type="caution">
    <text evidence="1">The sequence shown here is derived from an EMBL/GenBank/DDBJ whole genome shotgun (WGS) entry which is preliminary data.</text>
</comment>
<evidence type="ECO:0000313" key="2">
    <source>
        <dbReference type="Proteomes" id="UP001174677"/>
    </source>
</evidence>
<evidence type="ECO:0000313" key="1">
    <source>
        <dbReference type="EMBL" id="KAJ9190164.1"/>
    </source>
</evidence>
<sequence length="74" mass="8310">IQICIRRKITVPEPAEVCIRRQHSLCTFPPPLCTFTELCITYAPSHALCISGPELVKSHKGLHNLCTHLCNPMK</sequence>
<reference evidence="1" key="1">
    <citation type="journal article" date="2023" name="Plant Biotechnol. J.">
        <title>Chromosome-level wild Hevea brasiliensis genome provides new tools for genomic-assisted breeding and valuable loci to elevate rubber yield.</title>
        <authorList>
            <person name="Cheng H."/>
            <person name="Song X."/>
            <person name="Hu Y."/>
            <person name="Wu T."/>
            <person name="Yang Q."/>
            <person name="An Z."/>
            <person name="Feng S."/>
            <person name="Deng Z."/>
            <person name="Wu W."/>
            <person name="Zeng X."/>
            <person name="Tu M."/>
            <person name="Wang X."/>
            <person name="Huang H."/>
        </authorList>
    </citation>
    <scope>NUCLEOTIDE SEQUENCE</scope>
    <source>
        <strain evidence="1">MT/VB/25A 57/8</strain>
    </source>
</reference>
<gene>
    <name evidence="1" type="ORF">P3X46_001392</name>
</gene>